<dbReference type="InterPro" id="IPR006196">
    <property type="entry name" value="RNA-binding_domain_S1_IF1"/>
</dbReference>
<gene>
    <name evidence="2" type="ORF">ECPE_LOCUS18519</name>
</gene>
<dbReference type="Gene3D" id="2.40.50.140">
    <property type="entry name" value="Nucleic acid-binding proteins"/>
    <property type="match status" value="1"/>
</dbReference>
<proteinExistence type="predicted"/>
<protein>
    <submittedName>
        <fullName evidence="4">S1-like domain-containing protein</fullName>
    </submittedName>
</protein>
<evidence type="ECO:0000259" key="1">
    <source>
        <dbReference type="Pfam" id="PF01176"/>
    </source>
</evidence>
<keyword evidence="3" id="KW-1185">Reference proteome</keyword>
<dbReference type="OrthoDB" id="1738325at2759"/>
<evidence type="ECO:0000313" key="4">
    <source>
        <dbReference type="WBParaSite" id="ECPE_0001856901-mRNA-1"/>
    </source>
</evidence>
<reference evidence="4" key="1">
    <citation type="submission" date="2016-06" db="UniProtKB">
        <authorList>
            <consortium name="WormBaseParasite"/>
        </authorList>
    </citation>
    <scope>IDENTIFICATION</scope>
</reference>
<reference evidence="2 3" key="2">
    <citation type="submission" date="2018-11" db="EMBL/GenBank/DDBJ databases">
        <authorList>
            <consortium name="Pathogen Informatics"/>
        </authorList>
    </citation>
    <scope>NUCLEOTIDE SEQUENCE [LARGE SCALE GENOMIC DNA]</scope>
    <source>
        <strain evidence="2 3">Egypt</strain>
    </source>
</reference>
<name>A0A183BH34_9TREM</name>
<dbReference type="Pfam" id="PF01176">
    <property type="entry name" value="eIF-1a"/>
    <property type="match status" value="1"/>
</dbReference>
<dbReference type="GO" id="GO:0003743">
    <property type="term" value="F:translation initiation factor activity"/>
    <property type="evidence" value="ECO:0007669"/>
    <property type="project" value="InterPro"/>
</dbReference>
<dbReference type="WBParaSite" id="ECPE_0001856901-mRNA-1">
    <property type="protein sequence ID" value="ECPE_0001856901-mRNA-1"/>
    <property type="gene ID" value="ECPE_0001856901"/>
</dbReference>
<dbReference type="EMBL" id="UZAN01080002">
    <property type="protein sequence ID" value="VDP96518.1"/>
    <property type="molecule type" value="Genomic_DNA"/>
</dbReference>
<feature type="domain" description="S1-like" evidence="1">
    <location>
        <begin position="28"/>
        <end position="79"/>
    </location>
</feature>
<organism evidence="4">
    <name type="scientific">Echinostoma caproni</name>
    <dbReference type="NCBI Taxonomy" id="27848"/>
    <lineage>
        <taxon>Eukaryota</taxon>
        <taxon>Metazoa</taxon>
        <taxon>Spiralia</taxon>
        <taxon>Lophotrochozoa</taxon>
        <taxon>Platyhelminthes</taxon>
        <taxon>Trematoda</taxon>
        <taxon>Digenea</taxon>
        <taxon>Plagiorchiida</taxon>
        <taxon>Echinostomata</taxon>
        <taxon>Echinostomatoidea</taxon>
        <taxon>Echinostomatidae</taxon>
        <taxon>Echinostoma</taxon>
    </lineage>
</organism>
<evidence type="ECO:0000313" key="3">
    <source>
        <dbReference type="Proteomes" id="UP000272942"/>
    </source>
</evidence>
<dbReference type="InterPro" id="IPR012340">
    <property type="entry name" value="NA-bd_OB-fold"/>
</dbReference>
<sequence length="139" mass="16167">HFRLVVDTEKYATNRQQWRPFCYFLIGKSQGNYMFTAFTETNSEVVITIPERFRNAFYFAPGDFVLCSPVESKRIKGEIRALLREAQIRHLASNYPFCFWVSAFPKTGSNSESYSSVYLITDNHHPCIQLFKSSQVFAL</sequence>
<evidence type="ECO:0000313" key="2">
    <source>
        <dbReference type="EMBL" id="VDP96518.1"/>
    </source>
</evidence>
<accession>A0A183BH34</accession>
<dbReference type="SUPFAM" id="SSF50249">
    <property type="entry name" value="Nucleic acid-binding proteins"/>
    <property type="match status" value="1"/>
</dbReference>
<dbReference type="GO" id="GO:0003723">
    <property type="term" value="F:RNA binding"/>
    <property type="evidence" value="ECO:0007669"/>
    <property type="project" value="InterPro"/>
</dbReference>
<dbReference type="Proteomes" id="UP000272942">
    <property type="component" value="Unassembled WGS sequence"/>
</dbReference>
<dbReference type="AlphaFoldDB" id="A0A183BH34"/>